<organism evidence="1 2">
    <name type="scientific">Araneus ventricosus</name>
    <name type="common">Orbweaver spider</name>
    <name type="synonym">Epeira ventricosa</name>
    <dbReference type="NCBI Taxonomy" id="182803"/>
    <lineage>
        <taxon>Eukaryota</taxon>
        <taxon>Metazoa</taxon>
        <taxon>Ecdysozoa</taxon>
        <taxon>Arthropoda</taxon>
        <taxon>Chelicerata</taxon>
        <taxon>Arachnida</taxon>
        <taxon>Araneae</taxon>
        <taxon>Araneomorphae</taxon>
        <taxon>Entelegynae</taxon>
        <taxon>Araneoidea</taxon>
        <taxon>Araneidae</taxon>
        <taxon>Araneus</taxon>
    </lineage>
</organism>
<protein>
    <submittedName>
        <fullName evidence="1">Copia protein</fullName>
    </submittedName>
</protein>
<dbReference type="GO" id="GO:0008270">
    <property type="term" value="F:zinc ion binding"/>
    <property type="evidence" value="ECO:0007669"/>
    <property type="project" value="InterPro"/>
</dbReference>
<accession>A0A4Y2DVJ3</accession>
<dbReference type="Pfam" id="PF14223">
    <property type="entry name" value="Retrotran_gag_2"/>
    <property type="match status" value="1"/>
</dbReference>
<sequence>MKAILDEHDVKECIFKPPSETEDNQRPKKNKKCKLLIIQCIADSHLEYIKDKQTAWEICNSLIGAFERKGIAIQLYLRMKFLMMKKEDEDCLEVHFVKFDENVRHLKSASAKLEEGDIVCHLLLTLPSSYENVITGLETLTSEKLTLEFVKGRLLDGEMKRANRNDVSQNAKNNISAAFESNKSSSKLKFKLKCYHCWRIGHEKSECRLLKNKPKQVANVKMEGNER</sequence>
<dbReference type="OrthoDB" id="6775539at2759"/>
<reference evidence="1 2" key="1">
    <citation type="journal article" date="2019" name="Sci. Rep.">
        <title>Orb-weaving spider Araneus ventricosus genome elucidates the spidroin gene catalogue.</title>
        <authorList>
            <person name="Kono N."/>
            <person name="Nakamura H."/>
            <person name="Ohtoshi R."/>
            <person name="Moran D.A.P."/>
            <person name="Shinohara A."/>
            <person name="Yoshida Y."/>
            <person name="Fujiwara M."/>
            <person name="Mori M."/>
            <person name="Tomita M."/>
            <person name="Arakawa K."/>
        </authorList>
    </citation>
    <scope>NUCLEOTIDE SEQUENCE [LARGE SCALE GENOMIC DNA]</scope>
</reference>
<dbReference type="Proteomes" id="UP000499080">
    <property type="component" value="Unassembled WGS sequence"/>
</dbReference>
<comment type="caution">
    <text evidence="1">The sequence shown here is derived from an EMBL/GenBank/DDBJ whole genome shotgun (WGS) entry which is preliminary data.</text>
</comment>
<dbReference type="InterPro" id="IPR036875">
    <property type="entry name" value="Znf_CCHC_sf"/>
</dbReference>
<name>A0A4Y2DVJ3_ARAVE</name>
<dbReference type="AlphaFoldDB" id="A0A4Y2DVJ3"/>
<evidence type="ECO:0000313" key="2">
    <source>
        <dbReference type="Proteomes" id="UP000499080"/>
    </source>
</evidence>
<evidence type="ECO:0000313" key="1">
    <source>
        <dbReference type="EMBL" id="GBM20089.1"/>
    </source>
</evidence>
<keyword evidence="2" id="KW-1185">Reference proteome</keyword>
<gene>
    <name evidence="1" type="primary">GIP_114</name>
    <name evidence="1" type="ORF">AVEN_268413_1</name>
</gene>
<proteinExistence type="predicted"/>
<dbReference type="SUPFAM" id="SSF57756">
    <property type="entry name" value="Retrovirus zinc finger-like domains"/>
    <property type="match status" value="1"/>
</dbReference>
<dbReference type="EMBL" id="BGPR01000436">
    <property type="protein sequence ID" value="GBM20089.1"/>
    <property type="molecule type" value="Genomic_DNA"/>
</dbReference>
<dbReference type="GO" id="GO:0003676">
    <property type="term" value="F:nucleic acid binding"/>
    <property type="evidence" value="ECO:0007669"/>
    <property type="project" value="InterPro"/>
</dbReference>